<evidence type="ECO:0000256" key="5">
    <source>
        <dbReference type="ARBA" id="ARBA00023049"/>
    </source>
</evidence>
<dbReference type="Proteomes" id="UP000192783">
    <property type="component" value="Unassembled WGS sequence"/>
</dbReference>
<dbReference type="SUPFAM" id="SSF102712">
    <property type="entry name" value="JAB1/MPN domain"/>
    <property type="match status" value="1"/>
</dbReference>
<dbReference type="RefSeq" id="WP_084055692.1">
    <property type="nucleotide sequence ID" value="NZ_FWXF01000001.1"/>
</dbReference>
<dbReference type="InterPro" id="IPR037518">
    <property type="entry name" value="MPN"/>
</dbReference>
<comment type="similarity">
    <text evidence="6">Belongs to the UPF0758 family.</text>
</comment>
<keyword evidence="9" id="KW-1185">Reference proteome</keyword>
<dbReference type="PROSITE" id="PS50249">
    <property type="entry name" value="MPN"/>
    <property type="match status" value="1"/>
</dbReference>
<dbReference type="PANTHER" id="PTHR30471">
    <property type="entry name" value="DNA REPAIR PROTEIN RADC"/>
    <property type="match status" value="1"/>
</dbReference>
<dbReference type="InterPro" id="IPR010994">
    <property type="entry name" value="RuvA_2-like"/>
</dbReference>
<dbReference type="InterPro" id="IPR020891">
    <property type="entry name" value="UPF0758_CS"/>
</dbReference>
<dbReference type="OrthoDB" id="9804482at2"/>
<dbReference type="CDD" id="cd08071">
    <property type="entry name" value="MPN_DUF2466"/>
    <property type="match status" value="1"/>
</dbReference>
<organism evidence="8 9">
    <name type="scientific">Desulfacinum hydrothermale DSM 13146</name>
    <dbReference type="NCBI Taxonomy" id="1121390"/>
    <lineage>
        <taxon>Bacteria</taxon>
        <taxon>Pseudomonadati</taxon>
        <taxon>Thermodesulfobacteriota</taxon>
        <taxon>Syntrophobacteria</taxon>
        <taxon>Syntrophobacterales</taxon>
        <taxon>Syntrophobacteraceae</taxon>
        <taxon>Desulfacinum</taxon>
    </lineage>
</organism>
<dbReference type="InterPro" id="IPR025657">
    <property type="entry name" value="RadC_JAB"/>
</dbReference>
<dbReference type="GO" id="GO:0046872">
    <property type="term" value="F:metal ion binding"/>
    <property type="evidence" value="ECO:0007669"/>
    <property type="project" value="UniProtKB-KW"/>
</dbReference>
<evidence type="ECO:0000256" key="3">
    <source>
        <dbReference type="ARBA" id="ARBA00022801"/>
    </source>
</evidence>
<dbReference type="PANTHER" id="PTHR30471:SF3">
    <property type="entry name" value="UPF0758 PROTEIN YEES-RELATED"/>
    <property type="match status" value="1"/>
</dbReference>
<evidence type="ECO:0000256" key="2">
    <source>
        <dbReference type="ARBA" id="ARBA00022723"/>
    </source>
</evidence>
<dbReference type="NCBIfam" id="NF000642">
    <property type="entry name" value="PRK00024.1"/>
    <property type="match status" value="1"/>
</dbReference>
<keyword evidence="5" id="KW-0482">Metalloprotease</keyword>
<dbReference type="EMBL" id="FWXF01000001">
    <property type="protein sequence ID" value="SMC17011.1"/>
    <property type="molecule type" value="Genomic_DNA"/>
</dbReference>
<dbReference type="PROSITE" id="PS01302">
    <property type="entry name" value="UPF0758"/>
    <property type="match status" value="1"/>
</dbReference>
<evidence type="ECO:0000313" key="9">
    <source>
        <dbReference type="Proteomes" id="UP000192783"/>
    </source>
</evidence>
<evidence type="ECO:0000256" key="1">
    <source>
        <dbReference type="ARBA" id="ARBA00022670"/>
    </source>
</evidence>
<feature type="domain" description="MPN" evidence="7">
    <location>
        <begin position="103"/>
        <end position="225"/>
    </location>
</feature>
<dbReference type="Pfam" id="PF20582">
    <property type="entry name" value="UPF0758_N"/>
    <property type="match status" value="1"/>
</dbReference>
<keyword evidence="4" id="KW-0862">Zinc</keyword>
<dbReference type="GO" id="GO:0006508">
    <property type="term" value="P:proteolysis"/>
    <property type="evidence" value="ECO:0007669"/>
    <property type="project" value="UniProtKB-KW"/>
</dbReference>
<accession>A0A1W1X0V0</accession>
<dbReference type="GO" id="GO:0008237">
    <property type="term" value="F:metallopeptidase activity"/>
    <property type="evidence" value="ECO:0007669"/>
    <property type="project" value="UniProtKB-KW"/>
</dbReference>
<dbReference type="Gene3D" id="3.40.140.10">
    <property type="entry name" value="Cytidine Deaminase, domain 2"/>
    <property type="match status" value="1"/>
</dbReference>
<evidence type="ECO:0000256" key="4">
    <source>
        <dbReference type="ARBA" id="ARBA00022833"/>
    </source>
</evidence>
<dbReference type="InterPro" id="IPR001405">
    <property type="entry name" value="UPF0758"/>
</dbReference>
<dbReference type="InterPro" id="IPR046778">
    <property type="entry name" value="UPF0758_N"/>
</dbReference>
<name>A0A1W1X0V0_9BACT</name>
<evidence type="ECO:0000313" key="8">
    <source>
        <dbReference type="EMBL" id="SMC17011.1"/>
    </source>
</evidence>
<dbReference type="STRING" id="1121390.SAMN02746041_00216"/>
<dbReference type="NCBIfam" id="TIGR00608">
    <property type="entry name" value="radc"/>
    <property type="match status" value="1"/>
</dbReference>
<sequence>MTALGPEGHRKRLRERFLRSGLEGFHDHEVLELLLTFAIPRRDVKPVARALLERFQSLSAVLDASAQELTRVNGVGPHAALLLTLLPRVLERYHRDRWRSVTTLSSTREAVRYLQGHLEAERKEVFCILALNSQNGLIAVERIQEGTVNRTAVFPRLVVEAALRHRATAVILAHNHPSGEPEPSVADRQLTRKLRRLLGDLDIAVHDHIILAGPRHYSFAERGEMD</sequence>
<dbReference type="AlphaFoldDB" id="A0A1W1X0V0"/>
<reference evidence="8 9" key="1">
    <citation type="submission" date="2017-04" db="EMBL/GenBank/DDBJ databases">
        <authorList>
            <person name="Afonso C.L."/>
            <person name="Miller P.J."/>
            <person name="Scott M.A."/>
            <person name="Spackman E."/>
            <person name="Goraichik I."/>
            <person name="Dimitrov K.M."/>
            <person name="Suarez D.L."/>
            <person name="Swayne D.E."/>
        </authorList>
    </citation>
    <scope>NUCLEOTIDE SEQUENCE [LARGE SCALE GENOMIC DNA]</scope>
    <source>
        <strain evidence="8 9">DSM 13146</strain>
    </source>
</reference>
<evidence type="ECO:0000259" key="7">
    <source>
        <dbReference type="PROSITE" id="PS50249"/>
    </source>
</evidence>
<dbReference type="SUPFAM" id="SSF47781">
    <property type="entry name" value="RuvA domain 2-like"/>
    <property type="match status" value="1"/>
</dbReference>
<gene>
    <name evidence="8" type="ORF">SAMN02746041_00216</name>
</gene>
<keyword evidence="2" id="KW-0479">Metal-binding</keyword>
<keyword evidence="3" id="KW-0378">Hydrolase</keyword>
<keyword evidence="1" id="KW-0645">Protease</keyword>
<proteinExistence type="inferred from homology"/>
<protein>
    <submittedName>
        <fullName evidence="8">DNA repair protein RadC</fullName>
    </submittedName>
</protein>
<dbReference type="Pfam" id="PF04002">
    <property type="entry name" value="RadC"/>
    <property type="match status" value="1"/>
</dbReference>
<dbReference type="Gene3D" id="1.10.150.20">
    <property type="entry name" value="5' to 3' exonuclease, C-terminal subdomain"/>
    <property type="match status" value="1"/>
</dbReference>
<evidence type="ECO:0000256" key="6">
    <source>
        <dbReference type="RuleBase" id="RU003797"/>
    </source>
</evidence>